<dbReference type="GO" id="GO:0016301">
    <property type="term" value="F:kinase activity"/>
    <property type="evidence" value="ECO:0007669"/>
    <property type="project" value="UniProtKB-KW"/>
</dbReference>
<evidence type="ECO:0000256" key="1">
    <source>
        <dbReference type="ARBA" id="ARBA00022679"/>
    </source>
</evidence>
<sequence length="464" mass="48689">MRTCDDRCVTTGPPPVPASAAGVPPRPRLPLRRPDAGRWFAGVAVGIAAHLDVPVAAVRLALVALVPVAGAGIVLYVFWWLTVPVGDPAAVAAVSRPSALQRLARRQTLRADGRRVALADLALGALLVLAAGVLVAVRLGAQVDSTWVLPALLVLVGLGLAWSQLDAVQRRQGDGRRISVLRLIGGVLLAAAGVLLLVGESVGRGIEPALMVQAAIGALAVLLGVGLVLAPWWVRLVRELGDERAARAREAERADIAAHLHDSVLQTLALIRTRADEPVEVARMARAQERELREWLYDDRSEPGTSLAAALRAVVAEVEDSRTGPTGEPVAVDVVVVGDRVPDADGQALLQATREALVNAVVHGRPPVSLYLEAGPAVTEVFVRDRGDGFDLDAVGPDRFGVRESIMGRVRRRGGTARVTSSPARGTEVHLCMPVGGAPPPGDVPAGDPDDPAAARRTDLQEDA</sequence>
<feature type="region of interest" description="Disordered" evidence="4">
    <location>
        <begin position="1"/>
        <end position="27"/>
    </location>
</feature>
<protein>
    <submittedName>
        <fullName evidence="7">ATP-binding protein</fullName>
    </submittedName>
</protein>
<keyword evidence="5" id="KW-1133">Transmembrane helix</keyword>
<dbReference type="InterPro" id="IPR050482">
    <property type="entry name" value="Sensor_HK_TwoCompSys"/>
</dbReference>
<dbReference type="PANTHER" id="PTHR24421:SF61">
    <property type="entry name" value="OXYGEN SENSOR HISTIDINE KINASE NREB"/>
    <property type="match status" value="1"/>
</dbReference>
<accession>A0A4P7SLT3</accession>
<dbReference type="OrthoDB" id="3534856at2"/>
<evidence type="ECO:0000256" key="3">
    <source>
        <dbReference type="ARBA" id="ARBA00023012"/>
    </source>
</evidence>
<keyword evidence="7" id="KW-0547">Nucleotide-binding</keyword>
<dbReference type="SUPFAM" id="SSF55874">
    <property type="entry name" value="ATPase domain of HSP90 chaperone/DNA topoisomerase II/histidine kinase"/>
    <property type="match status" value="1"/>
</dbReference>
<feature type="transmembrane region" description="Helical" evidence="5">
    <location>
        <begin position="147"/>
        <end position="168"/>
    </location>
</feature>
<dbReference type="InterPro" id="IPR036890">
    <property type="entry name" value="HATPase_C_sf"/>
</dbReference>
<feature type="transmembrane region" description="Helical" evidence="5">
    <location>
        <begin position="73"/>
        <end position="95"/>
    </location>
</feature>
<feature type="transmembrane region" description="Helical" evidence="5">
    <location>
        <begin position="180"/>
        <end position="198"/>
    </location>
</feature>
<dbReference type="GO" id="GO:0005524">
    <property type="term" value="F:ATP binding"/>
    <property type="evidence" value="ECO:0007669"/>
    <property type="project" value="UniProtKB-KW"/>
</dbReference>
<keyword evidence="1" id="KW-0808">Transferase</keyword>
<feature type="compositionally biased region" description="Basic and acidic residues" evidence="4">
    <location>
        <begin position="453"/>
        <end position="464"/>
    </location>
</feature>
<dbReference type="Gene3D" id="3.30.565.10">
    <property type="entry name" value="Histidine kinase-like ATPase, C-terminal domain"/>
    <property type="match status" value="1"/>
</dbReference>
<evidence type="ECO:0000313" key="8">
    <source>
        <dbReference type="Proteomes" id="UP000296469"/>
    </source>
</evidence>
<evidence type="ECO:0000313" key="7">
    <source>
        <dbReference type="EMBL" id="QCB95192.1"/>
    </source>
</evidence>
<evidence type="ECO:0000256" key="5">
    <source>
        <dbReference type="SAM" id="Phobius"/>
    </source>
</evidence>
<name>A0A4P7SLT3_9CELL</name>
<keyword evidence="5" id="KW-0812">Transmembrane</keyword>
<keyword evidence="5" id="KW-0472">Membrane</keyword>
<keyword evidence="3" id="KW-0902">Two-component regulatory system</keyword>
<dbReference type="Pfam" id="PF04024">
    <property type="entry name" value="PspC"/>
    <property type="match status" value="1"/>
</dbReference>
<keyword evidence="2" id="KW-0418">Kinase</keyword>
<dbReference type="Proteomes" id="UP000296469">
    <property type="component" value="Chromosome"/>
</dbReference>
<feature type="transmembrane region" description="Helical" evidence="5">
    <location>
        <begin position="210"/>
        <end position="234"/>
    </location>
</feature>
<evidence type="ECO:0000259" key="6">
    <source>
        <dbReference type="Pfam" id="PF04024"/>
    </source>
</evidence>
<reference evidence="7 8" key="1">
    <citation type="submission" date="2019-04" db="EMBL/GenBank/DDBJ databases">
        <title>Isolation and identification of Cellulomonas shaoxiangyii sp. Nov. isolated from feces of the Tibetan antelopes (Pantholops hodgsonii) in the Qinghai-Tibet plateau of China.</title>
        <authorList>
            <person name="Tian Z."/>
        </authorList>
    </citation>
    <scope>NUCLEOTIDE SEQUENCE [LARGE SCALE GENOMIC DNA]</scope>
    <source>
        <strain evidence="7 8">Z28</strain>
    </source>
</reference>
<dbReference type="AlphaFoldDB" id="A0A4P7SLT3"/>
<dbReference type="EMBL" id="CP039291">
    <property type="protein sequence ID" value="QCB95192.1"/>
    <property type="molecule type" value="Genomic_DNA"/>
</dbReference>
<dbReference type="KEGG" id="celz:E5225_04850"/>
<keyword evidence="7" id="KW-0067">ATP-binding</keyword>
<dbReference type="InterPro" id="IPR007168">
    <property type="entry name" value="Phageshock_PspC_N"/>
</dbReference>
<evidence type="ECO:0000256" key="4">
    <source>
        <dbReference type="SAM" id="MobiDB-lite"/>
    </source>
</evidence>
<proteinExistence type="predicted"/>
<dbReference type="GO" id="GO:0000160">
    <property type="term" value="P:phosphorelay signal transduction system"/>
    <property type="evidence" value="ECO:0007669"/>
    <property type="project" value="UniProtKB-KW"/>
</dbReference>
<feature type="domain" description="Phage shock protein PspC N-terminal" evidence="6">
    <location>
        <begin position="30"/>
        <end position="85"/>
    </location>
</feature>
<keyword evidence="8" id="KW-1185">Reference proteome</keyword>
<feature type="transmembrane region" description="Helical" evidence="5">
    <location>
        <begin position="39"/>
        <end position="61"/>
    </location>
</feature>
<evidence type="ECO:0000256" key="2">
    <source>
        <dbReference type="ARBA" id="ARBA00022777"/>
    </source>
</evidence>
<organism evidence="7 8">
    <name type="scientific">Cellulomonas shaoxiangyii</name>
    <dbReference type="NCBI Taxonomy" id="2566013"/>
    <lineage>
        <taxon>Bacteria</taxon>
        <taxon>Bacillati</taxon>
        <taxon>Actinomycetota</taxon>
        <taxon>Actinomycetes</taxon>
        <taxon>Micrococcales</taxon>
        <taxon>Cellulomonadaceae</taxon>
        <taxon>Cellulomonas</taxon>
    </lineage>
</organism>
<dbReference type="PANTHER" id="PTHR24421">
    <property type="entry name" value="NITRATE/NITRITE SENSOR PROTEIN NARX-RELATED"/>
    <property type="match status" value="1"/>
</dbReference>
<feature type="transmembrane region" description="Helical" evidence="5">
    <location>
        <begin position="116"/>
        <end position="141"/>
    </location>
</feature>
<gene>
    <name evidence="7" type="ORF">E5225_04850</name>
</gene>
<feature type="region of interest" description="Disordered" evidence="4">
    <location>
        <begin position="433"/>
        <end position="464"/>
    </location>
</feature>